<sequence>MRSWQFIAVTGEALVVPFERGRIWVAVPQPRTEAVPSRTGAPSTKDGFRDLPASPGKLPAPLR</sequence>
<gene>
    <name evidence="2" type="ORF">GCM10022267_65470</name>
</gene>
<organism evidence="2 3">
    <name type="scientific">Lentzea roselyniae</name>
    <dbReference type="NCBI Taxonomy" id="531940"/>
    <lineage>
        <taxon>Bacteria</taxon>
        <taxon>Bacillati</taxon>
        <taxon>Actinomycetota</taxon>
        <taxon>Actinomycetes</taxon>
        <taxon>Pseudonocardiales</taxon>
        <taxon>Pseudonocardiaceae</taxon>
        <taxon>Lentzea</taxon>
    </lineage>
</organism>
<reference evidence="3" key="1">
    <citation type="journal article" date="2019" name="Int. J. Syst. Evol. Microbiol.">
        <title>The Global Catalogue of Microorganisms (GCM) 10K type strain sequencing project: providing services to taxonomists for standard genome sequencing and annotation.</title>
        <authorList>
            <consortium name="The Broad Institute Genomics Platform"/>
            <consortium name="The Broad Institute Genome Sequencing Center for Infectious Disease"/>
            <person name="Wu L."/>
            <person name="Ma J."/>
        </authorList>
    </citation>
    <scope>NUCLEOTIDE SEQUENCE [LARGE SCALE GENOMIC DNA]</scope>
    <source>
        <strain evidence="3">JCM 17494</strain>
    </source>
</reference>
<evidence type="ECO:0000256" key="1">
    <source>
        <dbReference type="SAM" id="MobiDB-lite"/>
    </source>
</evidence>
<dbReference type="Proteomes" id="UP001500711">
    <property type="component" value="Unassembled WGS sequence"/>
</dbReference>
<protein>
    <submittedName>
        <fullName evidence="2">Uncharacterized protein</fullName>
    </submittedName>
</protein>
<evidence type="ECO:0000313" key="3">
    <source>
        <dbReference type="Proteomes" id="UP001500711"/>
    </source>
</evidence>
<keyword evidence="3" id="KW-1185">Reference proteome</keyword>
<dbReference type="EMBL" id="BAABBE010000023">
    <property type="protein sequence ID" value="GAA3669663.1"/>
    <property type="molecule type" value="Genomic_DNA"/>
</dbReference>
<proteinExistence type="predicted"/>
<feature type="region of interest" description="Disordered" evidence="1">
    <location>
        <begin position="31"/>
        <end position="63"/>
    </location>
</feature>
<comment type="caution">
    <text evidence="2">The sequence shown here is derived from an EMBL/GenBank/DDBJ whole genome shotgun (WGS) entry which is preliminary data.</text>
</comment>
<accession>A0ABP7BVZ2</accession>
<name>A0ABP7BVZ2_9PSEU</name>
<evidence type="ECO:0000313" key="2">
    <source>
        <dbReference type="EMBL" id="GAA3669663.1"/>
    </source>
</evidence>